<keyword evidence="2 11" id="KW-0378">Hydrolase</keyword>
<keyword evidence="5 11" id="KW-0119">Carbohydrate metabolism</keyword>
<feature type="binding site" evidence="9">
    <location>
        <position position="194"/>
    </location>
    <ligand>
        <name>substrate</name>
    </ligand>
</feature>
<feature type="binding site" evidence="9">
    <location>
        <position position="222"/>
    </location>
    <ligand>
        <name>substrate</name>
    </ligand>
</feature>
<accession>A0A543AY12</accession>
<keyword evidence="4" id="KW-1015">Disulfide bond</keyword>
<feature type="binding site" evidence="9">
    <location>
        <position position="291"/>
    </location>
    <ligand>
        <name>substrate</name>
    </ligand>
</feature>
<evidence type="ECO:0000256" key="7">
    <source>
        <dbReference type="ARBA" id="ARBA00023326"/>
    </source>
</evidence>
<reference evidence="12 13" key="1">
    <citation type="submission" date="2019-06" db="EMBL/GenBank/DDBJ databases">
        <title>Sequencing the genomes of 1000 actinobacteria strains.</title>
        <authorList>
            <person name="Klenk H.-P."/>
        </authorList>
    </citation>
    <scope>NUCLEOTIDE SEQUENCE [LARGE SCALE GENOMIC DNA]</scope>
    <source>
        <strain evidence="12 13">DSM 45928</strain>
    </source>
</reference>
<feature type="signal peptide" evidence="11">
    <location>
        <begin position="1"/>
        <end position="28"/>
    </location>
</feature>
<dbReference type="GO" id="GO:0004553">
    <property type="term" value="F:hydrolase activity, hydrolyzing O-glycosyl compounds"/>
    <property type="evidence" value="ECO:0007669"/>
    <property type="project" value="InterPro"/>
</dbReference>
<feature type="active site" description="Proton acceptor" evidence="8">
    <location>
        <position position="297"/>
    </location>
</feature>
<dbReference type="PANTHER" id="PTHR34876">
    <property type="match status" value="1"/>
</dbReference>
<feature type="binding site" evidence="9">
    <location>
        <position position="78"/>
    </location>
    <ligand>
        <name>substrate</name>
    </ligand>
</feature>
<evidence type="ECO:0000256" key="2">
    <source>
        <dbReference type="ARBA" id="ARBA00022801"/>
    </source>
</evidence>
<dbReference type="SUPFAM" id="SSF51989">
    <property type="entry name" value="Glycosyl hydrolases family 6, cellulases"/>
    <property type="match status" value="1"/>
</dbReference>
<evidence type="ECO:0000256" key="1">
    <source>
        <dbReference type="ARBA" id="ARBA00022729"/>
    </source>
</evidence>
<evidence type="ECO:0000256" key="4">
    <source>
        <dbReference type="ARBA" id="ARBA00023157"/>
    </source>
</evidence>
<protein>
    <recommendedName>
        <fullName evidence="11">Glucanase</fullName>
        <ecNumber evidence="11">3.2.1.-</ecNumber>
    </recommendedName>
</protein>
<dbReference type="Proteomes" id="UP000317043">
    <property type="component" value="Unassembled WGS sequence"/>
</dbReference>
<dbReference type="PRINTS" id="PR00733">
    <property type="entry name" value="GLHYDRLASE6"/>
</dbReference>
<dbReference type="PIRSF" id="PIRSF001100">
    <property type="entry name" value="Beta_cellobiohydrolase"/>
    <property type="match status" value="1"/>
</dbReference>
<dbReference type="EC" id="3.2.1.-" evidence="11"/>
<dbReference type="GO" id="GO:0030245">
    <property type="term" value="P:cellulose catabolic process"/>
    <property type="evidence" value="ECO:0007669"/>
    <property type="project" value="UniProtKB-KW"/>
</dbReference>
<dbReference type="PANTHER" id="PTHR34876:SF4">
    <property type="entry name" value="1,4-BETA-D-GLUCAN CELLOBIOHYDROLASE C-RELATED"/>
    <property type="match status" value="1"/>
</dbReference>
<evidence type="ECO:0000313" key="13">
    <source>
        <dbReference type="Proteomes" id="UP000317043"/>
    </source>
</evidence>
<evidence type="ECO:0000256" key="10">
    <source>
        <dbReference type="PROSITE-ProRule" id="PRU10057"/>
    </source>
</evidence>
<name>A0A543AY12_9ACTN</name>
<dbReference type="InterPro" id="IPR016288">
    <property type="entry name" value="Beta_cellobiohydrolase"/>
</dbReference>
<evidence type="ECO:0000313" key="12">
    <source>
        <dbReference type="EMBL" id="TQL77410.1"/>
    </source>
</evidence>
<comment type="similarity">
    <text evidence="11">Belongs to the glycosyl hydrolase family 6.</text>
</comment>
<organism evidence="12 13">
    <name type="scientific">Stackebrandtia endophytica</name>
    <dbReference type="NCBI Taxonomy" id="1496996"/>
    <lineage>
        <taxon>Bacteria</taxon>
        <taxon>Bacillati</taxon>
        <taxon>Actinomycetota</taxon>
        <taxon>Actinomycetes</taxon>
        <taxon>Glycomycetales</taxon>
        <taxon>Glycomycetaceae</taxon>
        <taxon>Stackebrandtia</taxon>
    </lineage>
</organism>
<evidence type="ECO:0000256" key="3">
    <source>
        <dbReference type="ARBA" id="ARBA00023001"/>
    </source>
</evidence>
<dbReference type="AlphaFoldDB" id="A0A543AY12"/>
<feature type="chain" id="PRO_5022251010" description="Glucanase" evidence="11">
    <location>
        <begin position="29"/>
        <end position="325"/>
    </location>
</feature>
<evidence type="ECO:0000256" key="8">
    <source>
        <dbReference type="PIRSR" id="PIRSR001100-1"/>
    </source>
</evidence>
<dbReference type="RefSeq" id="WP_170183297.1">
    <property type="nucleotide sequence ID" value="NZ_JBHTGS010000001.1"/>
</dbReference>
<dbReference type="EMBL" id="VFOW01000001">
    <property type="protein sequence ID" value="TQL77410.1"/>
    <property type="molecule type" value="Genomic_DNA"/>
</dbReference>
<feature type="active site" description="Proton donor" evidence="8 10">
    <location>
        <position position="150"/>
    </location>
</feature>
<feature type="binding site" evidence="9">
    <location>
        <position position="265"/>
    </location>
    <ligand>
        <name>substrate</name>
    </ligand>
</feature>
<keyword evidence="1 11" id="KW-0732">Signal</keyword>
<dbReference type="FunCoup" id="A0A543AY12">
    <property type="interactions" value="36"/>
</dbReference>
<dbReference type="PROSITE" id="PS00656">
    <property type="entry name" value="GLYCOSYL_HYDROL_F6_2"/>
    <property type="match status" value="1"/>
</dbReference>
<proteinExistence type="inferred from homology"/>
<dbReference type="Gene3D" id="3.20.20.40">
    <property type="entry name" value="1, 4-beta cellobiohydrolase"/>
    <property type="match status" value="1"/>
</dbReference>
<keyword evidence="7 11" id="KW-0624">Polysaccharide degradation</keyword>
<evidence type="ECO:0000256" key="9">
    <source>
        <dbReference type="PIRSR" id="PIRSR001100-2"/>
    </source>
</evidence>
<dbReference type="Pfam" id="PF01341">
    <property type="entry name" value="Glyco_hydro_6"/>
    <property type="match status" value="1"/>
</dbReference>
<evidence type="ECO:0000256" key="11">
    <source>
        <dbReference type="RuleBase" id="RU361186"/>
    </source>
</evidence>
<keyword evidence="13" id="KW-1185">Reference proteome</keyword>
<sequence length="325" mass="34619">MKPSRTLVAIAGVAAVAVAASVATTAIAEPTTTDTDSAATDFYVNPDSNAYRWLADNPGHSDADLIRSELAEVPTANWYGDWDNIPVGTYADNAAAEGKMPVVVAYNIYERDCWGHSGGGADTPDEYRQWIDAFSDSLGDAEAIVILEPDALSHVDEPCMTDRQTRLDLLEYAVGSLARNQNAQVYLDAGNAEWAGSPEQVAGYLDELGTQRIRGFSLNVSNYYTTELTLDRAAAINAALPQPLGFVVDTSRNGSGRTDDSEDGWCNPVGATLGDHPGYSDGPADAHLWIKVPGDSDGNCNYGEGTTAGHFSEKLAVALITGDYR</sequence>
<dbReference type="InParanoid" id="A0A543AY12"/>
<keyword evidence="6 11" id="KW-0326">Glycosidase</keyword>
<evidence type="ECO:0000256" key="5">
    <source>
        <dbReference type="ARBA" id="ARBA00023277"/>
    </source>
</evidence>
<comment type="caution">
    <text evidence="12">The sequence shown here is derived from an EMBL/GenBank/DDBJ whole genome shotgun (WGS) entry which is preliminary data.</text>
</comment>
<gene>
    <name evidence="12" type="ORF">FB566_2969</name>
</gene>
<keyword evidence="3 11" id="KW-0136">Cellulose degradation</keyword>
<dbReference type="InterPro" id="IPR036434">
    <property type="entry name" value="Beta_cellobiohydrolase_sf"/>
</dbReference>
<dbReference type="InterPro" id="IPR001524">
    <property type="entry name" value="Glyco_hydro_6_CS"/>
</dbReference>
<evidence type="ECO:0000256" key="6">
    <source>
        <dbReference type="ARBA" id="ARBA00023295"/>
    </source>
</evidence>